<evidence type="ECO:0000256" key="1">
    <source>
        <dbReference type="SAM" id="MobiDB-lite"/>
    </source>
</evidence>
<gene>
    <name evidence="2" type="ORF">E8E13_004042</name>
</gene>
<feature type="region of interest" description="Disordered" evidence="1">
    <location>
        <begin position="197"/>
        <end position="219"/>
    </location>
</feature>
<sequence>MSRSKSVPRLKHITGDIQPLRHWSTFEQFYPGNANNITGIQVRDYMPPLYWAGRFQSQFDQWRTEAMRAMLHPDVIPEEEGPLGECRLGDEKKATILIFMQLRDLCSSAQAANSLHEFEYKYRKDHKMLDTAFDLPPSLRKLENHANEGPVGRAVRKLTPRKASFVNLFKGKGWNRSDETGGLEAAEHLRELKEMTDQLSGLEPTDSTTYKSGVLQHAH</sequence>
<dbReference type="OrthoDB" id="3557758at2759"/>
<dbReference type="EMBL" id="SWKU01000022">
    <property type="protein sequence ID" value="KAF2997617.1"/>
    <property type="molecule type" value="Genomic_DNA"/>
</dbReference>
<name>A0A9P4T8T5_CURKU</name>
<keyword evidence="3" id="KW-1185">Reference proteome</keyword>
<organism evidence="2 3">
    <name type="scientific">Curvularia kusanoi</name>
    <name type="common">Cochliobolus kusanoi</name>
    <dbReference type="NCBI Taxonomy" id="90978"/>
    <lineage>
        <taxon>Eukaryota</taxon>
        <taxon>Fungi</taxon>
        <taxon>Dikarya</taxon>
        <taxon>Ascomycota</taxon>
        <taxon>Pezizomycotina</taxon>
        <taxon>Dothideomycetes</taxon>
        <taxon>Pleosporomycetidae</taxon>
        <taxon>Pleosporales</taxon>
        <taxon>Pleosporineae</taxon>
        <taxon>Pleosporaceae</taxon>
        <taxon>Curvularia</taxon>
    </lineage>
</organism>
<protein>
    <submittedName>
        <fullName evidence="2">Uncharacterized protein</fullName>
    </submittedName>
</protein>
<proteinExistence type="predicted"/>
<accession>A0A9P4T8T5</accession>
<reference evidence="2" key="1">
    <citation type="submission" date="2019-04" db="EMBL/GenBank/DDBJ databases">
        <title>Sequencing of skin fungus with MAO and IRED activity.</title>
        <authorList>
            <person name="Marsaioli A.J."/>
            <person name="Bonatto J.M.C."/>
            <person name="Reis Junior O."/>
        </authorList>
    </citation>
    <scope>NUCLEOTIDE SEQUENCE</scope>
    <source>
        <strain evidence="2">30M1</strain>
    </source>
</reference>
<dbReference type="AlphaFoldDB" id="A0A9P4T8T5"/>
<evidence type="ECO:0000313" key="2">
    <source>
        <dbReference type="EMBL" id="KAF2997617.1"/>
    </source>
</evidence>
<comment type="caution">
    <text evidence="2">The sequence shown here is derived from an EMBL/GenBank/DDBJ whole genome shotgun (WGS) entry which is preliminary data.</text>
</comment>
<dbReference type="Proteomes" id="UP000801428">
    <property type="component" value="Unassembled WGS sequence"/>
</dbReference>
<evidence type="ECO:0000313" key="3">
    <source>
        <dbReference type="Proteomes" id="UP000801428"/>
    </source>
</evidence>